<feature type="region of interest" description="Disordered" evidence="1">
    <location>
        <begin position="267"/>
        <end position="318"/>
    </location>
</feature>
<name>A0A2P5WBY5_GOSBA</name>
<protein>
    <recommendedName>
        <fullName evidence="2">Arabidopsis retrotransposon Orf1 C-terminal domain-containing protein</fullName>
    </recommendedName>
</protein>
<evidence type="ECO:0000313" key="4">
    <source>
        <dbReference type="Proteomes" id="UP000239757"/>
    </source>
</evidence>
<dbReference type="EMBL" id="KZ668228">
    <property type="protein sequence ID" value="PPR88577.1"/>
    <property type="molecule type" value="Genomic_DNA"/>
</dbReference>
<reference evidence="3 4" key="1">
    <citation type="submission" date="2015-01" db="EMBL/GenBank/DDBJ databases">
        <title>Genome of allotetraploid Gossypium barbadense reveals genomic plasticity and fiber elongation in cotton evolution.</title>
        <authorList>
            <person name="Chen X."/>
            <person name="Liu X."/>
            <person name="Zhao B."/>
            <person name="Zheng H."/>
            <person name="Hu Y."/>
            <person name="Lu G."/>
            <person name="Yang C."/>
            <person name="Chen J."/>
            <person name="Shan C."/>
            <person name="Zhang L."/>
            <person name="Zhou Y."/>
            <person name="Wang L."/>
            <person name="Guo W."/>
            <person name="Bai Y."/>
            <person name="Ruan J."/>
            <person name="Shangguan X."/>
            <person name="Mao Y."/>
            <person name="Jiang J."/>
            <person name="Zhu Y."/>
            <person name="Lei J."/>
            <person name="Kang H."/>
            <person name="Chen S."/>
            <person name="He X."/>
            <person name="Wang R."/>
            <person name="Wang Y."/>
            <person name="Chen J."/>
            <person name="Wang L."/>
            <person name="Yu S."/>
            <person name="Wang B."/>
            <person name="Wei J."/>
            <person name="Song S."/>
            <person name="Lu X."/>
            <person name="Gao Z."/>
            <person name="Gu W."/>
            <person name="Deng X."/>
            <person name="Ma D."/>
            <person name="Wang S."/>
            <person name="Liang W."/>
            <person name="Fang L."/>
            <person name="Cai C."/>
            <person name="Zhu X."/>
            <person name="Zhou B."/>
            <person name="Zhang Y."/>
            <person name="Chen Z."/>
            <person name="Xu S."/>
            <person name="Zhu R."/>
            <person name="Wang S."/>
            <person name="Zhang T."/>
            <person name="Zhao G."/>
        </authorList>
    </citation>
    <scope>NUCLEOTIDE SEQUENCE [LARGE SCALE GENOMIC DNA]</scope>
    <source>
        <strain evidence="4">cv. Xinhai21</strain>
        <tissue evidence="3">Leaf</tissue>
    </source>
</reference>
<feature type="compositionally biased region" description="Basic and acidic residues" evidence="1">
    <location>
        <begin position="309"/>
        <end position="318"/>
    </location>
</feature>
<feature type="compositionally biased region" description="Pro residues" evidence="1">
    <location>
        <begin position="286"/>
        <end position="298"/>
    </location>
</feature>
<evidence type="ECO:0000256" key="1">
    <source>
        <dbReference type="SAM" id="MobiDB-lite"/>
    </source>
</evidence>
<evidence type="ECO:0000313" key="3">
    <source>
        <dbReference type="EMBL" id="PPR88577.1"/>
    </source>
</evidence>
<dbReference type="OrthoDB" id="1685790at2759"/>
<accession>A0A2P5WBY5</accession>
<evidence type="ECO:0000259" key="2">
    <source>
        <dbReference type="Pfam" id="PF03078"/>
    </source>
</evidence>
<dbReference type="InterPro" id="IPR004312">
    <property type="entry name" value="ATHILA_Orf1_C"/>
</dbReference>
<organism evidence="3 4">
    <name type="scientific">Gossypium barbadense</name>
    <name type="common">Sea Island cotton</name>
    <name type="synonym">Hibiscus barbadensis</name>
    <dbReference type="NCBI Taxonomy" id="3634"/>
    <lineage>
        <taxon>Eukaryota</taxon>
        <taxon>Viridiplantae</taxon>
        <taxon>Streptophyta</taxon>
        <taxon>Embryophyta</taxon>
        <taxon>Tracheophyta</taxon>
        <taxon>Spermatophyta</taxon>
        <taxon>Magnoliopsida</taxon>
        <taxon>eudicotyledons</taxon>
        <taxon>Gunneridae</taxon>
        <taxon>Pentapetalae</taxon>
        <taxon>rosids</taxon>
        <taxon>malvids</taxon>
        <taxon>Malvales</taxon>
        <taxon>Malvaceae</taxon>
        <taxon>Malvoideae</taxon>
        <taxon>Gossypium</taxon>
    </lineage>
</organism>
<proteinExistence type="predicted"/>
<dbReference type="AlphaFoldDB" id="A0A2P5WBY5"/>
<dbReference type="Pfam" id="PF03078">
    <property type="entry name" value="ATHILA"/>
    <property type="match status" value="1"/>
</dbReference>
<dbReference type="Proteomes" id="UP000239757">
    <property type="component" value="Unassembled WGS sequence"/>
</dbReference>
<gene>
    <name evidence="3" type="ORF">GOBAR_AA32109</name>
</gene>
<sequence length="318" mass="35747">MSSLCGKKAAILASKKRKGASSSSGPTAEVRHPFLRLPTLEQVQLADDVRALLTSDPWDLFFAIIEPTYLELTLELCSTFHVQYVMTNFDDPGIVQFRLGEEFMDENNLSTLRRHIHYSLLKCWYALIPGSATYDPSRSKTSGLSPSLRYLHAILAHTLIGRRERTGVVNTHDAYFLWSMANGHVLDLAYFIALTIRHQMERYRRGVISIGPYVTRLARHFGLLNTVAQSSSLTLIGQMSPQGISSMLSMRMIAKRRGSQPLQYRLAQSTEDKAPEDITDDFPSQPEDPPSQPPPPSRPVHAAASYTDISEHLTRFEQ</sequence>
<feature type="domain" description="Arabidopsis retrotransposon Orf1 C-terminal" evidence="2">
    <location>
        <begin position="38"/>
        <end position="176"/>
    </location>
</feature>